<evidence type="ECO:0000313" key="2">
    <source>
        <dbReference type="EMBL" id="GCF94957.1"/>
    </source>
</evidence>
<evidence type="ECO:0000313" key="3">
    <source>
        <dbReference type="Proteomes" id="UP000290567"/>
    </source>
</evidence>
<dbReference type="OrthoDB" id="9789219at2"/>
<proteinExistence type="predicted"/>
<dbReference type="RefSeq" id="WP_146623362.1">
    <property type="nucleotide sequence ID" value="NZ_BJCC01000025.1"/>
</dbReference>
<accession>A0A4P5PA42</accession>
<dbReference type="SUPFAM" id="SSF53187">
    <property type="entry name" value="Zn-dependent exopeptidases"/>
    <property type="match status" value="1"/>
</dbReference>
<protein>
    <submittedName>
        <fullName evidence="2">Aminopeptidase</fullName>
    </submittedName>
</protein>
<sequence length="393" mass="43860">MEKIKESIVRHMKVLCEEIGARATGSKANTQAVQYAAETLERLGYEVTLQEFPCIDWQNRGAQLKIDGQALEVEVAEYAAPCEDSGELVFAETLEQLRNLNATNKLCVIYGELCKEPLMPKSMTFWNPEEHQAIIRELEEQKPSAVITVSFLSEVAVPIIQDGDFDIPCATVKGKYLPTLLQGKQAELTLDTERRQTTAANVIATFGQGKKVSFSAHIDTKPTTPGALDNASGTAALLVLAERLAKTEETFQKEIVLFNGEDYYSMPGEMTFMNQSLTVPEEYLWAVNVDGIGMKDSKTSYSFYACSELFEQRFERFAVDNDEFEKTEPWPMGDHMLFAGAGIPAIALTSSKITTLMEMVMHTPKDNLSIVDYERIAETVCFLDQAVETFTEE</sequence>
<dbReference type="InterPro" id="IPR007484">
    <property type="entry name" value="Peptidase_M28"/>
</dbReference>
<dbReference type="Gene3D" id="3.50.30.30">
    <property type="match status" value="1"/>
</dbReference>
<keyword evidence="2" id="KW-0378">Hydrolase</keyword>
<dbReference type="PANTHER" id="PTHR12147:SF26">
    <property type="entry name" value="PEPTIDASE M28 DOMAIN-CONTAINING PROTEIN"/>
    <property type="match status" value="1"/>
</dbReference>
<reference evidence="3" key="1">
    <citation type="submission" date="2019-02" db="EMBL/GenBank/DDBJ databases">
        <title>Draft genome sequence of Enterococcus sp. Gos25-1.</title>
        <authorList>
            <person name="Tanaka N."/>
            <person name="Shiwa Y."/>
            <person name="Fujita N."/>
        </authorList>
    </citation>
    <scope>NUCLEOTIDE SEQUENCE [LARGE SCALE GENOMIC DNA]</scope>
    <source>
        <strain evidence="3">Gos25-1</strain>
    </source>
</reference>
<dbReference type="GO" id="GO:0008235">
    <property type="term" value="F:metalloexopeptidase activity"/>
    <property type="evidence" value="ECO:0007669"/>
    <property type="project" value="InterPro"/>
</dbReference>
<keyword evidence="2" id="KW-0645">Protease</keyword>
<dbReference type="EMBL" id="BJCC01000025">
    <property type="protein sequence ID" value="GCF94957.1"/>
    <property type="molecule type" value="Genomic_DNA"/>
</dbReference>
<dbReference type="Gene3D" id="3.40.630.10">
    <property type="entry name" value="Zn peptidases"/>
    <property type="match status" value="1"/>
</dbReference>
<keyword evidence="3" id="KW-1185">Reference proteome</keyword>
<gene>
    <name evidence="2" type="ORF">NRIC_28480</name>
</gene>
<name>A0A4P5PA42_9ENTE</name>
<organism evidence="2 3">
    <name type="scientific">Enterococcus florum</name>
    <dbReference type="NCBI Taxonomy" id="2480627"/>
    <lineage>
        <taxon>Bacteria</taxon>
        <taxon>Bacillati</taxon>
        <taxon>Bacillota</taxon>
        <taxon>Bacilli</taxon>
        <taxon>Lactobacillales</taxon>
        <taxon>Enterococcaceae</taxon>
        <taxon>Enterococcus</taxon>
    </lineage>
</organism>
<comment type="caution">
    <text evidence="2">The sequence shown here is derived from an EMBL/GenBank/DDBJ whole genome shotgun (WGS) entry which is preliminary data.</text>
</comment>
<dbReference type="AlphaFoldDB" id="A0A4P5PA42"/>
<dbReference type="PANTHER" id="PTHR12147">
    <property type="entry name" value="METALLOPEPTIDASE M28 FAMILY MEMBER"/>
    <property type="match status" value="1"/>
</dbReference>
<evidence type="ECO:0000259" key="1">
    <source>
        <dbReference type="Pfam" id="PF04389"/>
    </source>
</evidence>
<dbReference type="Pfam" id="PF04389">
    <property type="entry name" value="Peptidase_M28"/>
    <property type="match status" value="1"/>
</dbReference>
<dbReference type="GO" id="GO:0004177">
    <property type="term" value="F:aminopeptidase activity"/>
    <property type="evidence" value="ECO:0007669"/>
    <property type="project" value="UniProtKB-KW"/>
</dbReference>
<dbReference type="InterPro" id="IPR045175">
    <property type="entry name" value="M28_fam"/>
</dbReference>
<dbReference type="Proteomes" id="UP000290567">
    <property type="component" value="Unassembled WGS sequence"/>
</dbReference>
<feature type="domain" description="Peptidase M28" evidence="1">
    <location>
        <begin position="201"/>
        <end position="378"/>
    </location>
</feature>
<dbReference type="GO" id="GO:0006508">
    <property type="term" value="P:proteolysis"/>
    <property type="evidence" value="ECO:0007669"/>
    <property type="project" value="InterPro"/>
</dbReference>
<keyword evidence="2" id="KW-0031">Aminopeptidase</keyword>